<dbReference type="Proteomes" id="UP000033452">
    <property type="component" value="Unassembled WGS sequence"/>
</dbReference>
<evidence type="ECO:0000313" key="3">
    <source>
        <dbReference type="Proteomes" id="UP000033452"/>
    </source>
</evidence>
<name>A0A0F4QGT8_9GAMM</name>
<reference evidence="2 3" key="1">
    <citation type="journal article" date="2015" name="BMC Genomics">
        <title>Genome mining reveals unlocked bioactive potential of marine Gram-negative bacteria.</title>
        <authorList>
            <person name="Machado H."/>
            <person name="Sonnenschein E.C."/>
            <person name="Melchiorsen J."/>
            <person name="Gram L."/>
        </authorList>
    </citation>
    <scope>NUCLEOTIDE SEQUENCE [LARGE SCALE GENOMIC DNA]</scope>
    <source>
        <strain evidence="2 3">S2471</strain>
    </source>
</reference>
<evidence type="ECO:0000313" key="2">
    <source>
        <dbReference type="EMBL" id="KJZ06519.1"/>
    </source>
</evidence>
<organism evidence="2 3">
    <name type="scientific">Pseudoalteromonas rubra</name>
    <dbReference type="NCBI Taxonomy" id="43658"/>
    <lineage>
        <taxon>Bacteria</taxon>
        <taxon>Pseudomonadati</taxon>
        <taxon>Pseudomonadota</taxon>
        <taxon>Gammaproteobacteria</taxon>
        <taxon>Alteromonadales</taxon>
        <taxon>Pseudoalteromonadaceae</taxon>
        <taxon>Pseudoalteromonas</taxon>
    </lineage>
</organism>
<feature type="coiled-coil region" evidence="1">
    <location>
        <begin position="134"/>
        <end position="161"/>
    </location>
</feature>
<dbReference type="OrthoDB" id="6292410at2"/>
<dbReference type="AlphaFoldDB" id="A0A0F4QGT8"/>
<dbReference type="RefSeq" id="WP_046006485.1">
    <property type="nucleotide sequence ID" value="NZ_JXYA01000047.1"/>
</dbReference>
<proteinExistence type="predicted"/>
<evidence type="ECO:0000256" key="1">
    <source>
        <dbReference type="SAM" id="Coils"/>
    </source>
</evidence>
<comment type="caution">
    <text evidence="2">The sequence shown here is derived from an EMBL/GenBank/DDBJ whole genome shotgun (WGS) entry which is preliminary data.</text>
</comment>
<keyword evidence="3" id="KW-1185">Reference proteome</keyword>
<accession>A0A0F4QGT8</accession>
<sequence>MRIPLLSLVLIVVLSGCQLSPNTHKSSFIGPSKTVSPDYASLNVLLERYLQVCQQGLPPQHNKSARYIGQAAIETFMHDYCNTVSTTRQLQLITALEQSQPWPEHYQLWFNTLKQHTQVLRGQKIRLHRSNAKLSQIQSQLSQTNQALMTLKQELADIEQQRLQDVPLNESLQTPKEQQ</sequence>
<dbReference type="EMBL" id="JXYA01000047">
    <property type="protein sequence ID" value="KJZ06519.1"/>
    <property type="molecule type" value="Genomic_DNA"/>
</dbReference>
<dbReference type="PATRIC" id="fig|43658.5.peg.3940"/>
<gene>
    <name evidence="2" type="ORF">TW77_18625</name>
</gene>
<keyword evidence="1" id="KW-0175">Coiled coil</keyword>
<protein>
    <submittedName>
        <fullName evidence="2">Uncharacterized protein</fullName>
    </submittedName>
</protein>
<dbReference type="PROSITE" id="PS51257">
    <property type="entry name" value="PROKAR_LIPOPROTEIN"/>
    <property type="match status" value="1"/>
</dbReference>